<evidence type="ECO:0000313" key="5">
    <source>
        <dbReference type="EMBL" id="KAB2599851.1"/>
    </source>
</evidence>
<reference evidence="5 6" key="1">
    <citation type="submission" date="2019-09" db="EMBL/GenBank/DDBJ databases">
        <authorList>
            <person name="Ou C."/>
        </authorList>
    </citation>
    <scope>NUCLEOTIDE SEQUENCE [LARGE SCALE GENOMIC DNA]</scope>
    <source>
        <strain evidence="5">S2</strain>
        <tissue evidence="5">Leaf</tissue>
    </source>
</reference>
<dbReference type="SMART" id="SM00332">
    <property type="entry name" value="PP2Cc"/>
    <property type="match status" value="1"/>
</dbReference>
<keyword evidence="2" id="KW-0689">Ribosomal protein</keyword>
<dbReference type="SUPFAM" id="SSF50104">
    <property type="entry name" value="Translation proteins SH3-like domain"/>
    <property type="match status" value="1"/>
</dbReference>
<reference evidence="5 6" key="3">
    <citation type="submission" date="2019-11" db="EMBL/GenBank/DDBJ databases">
        <title>A de novo genome assembly of a pear dwarfing rootstock.</title>
        <authorList>
            <person name="Wang F."/>
            <person name="Wang J."/>
            <person name="Li S."/>
            <person name="Zhang Y."/>
            <person name="Fang M."/>
            <person name="Ma L."/>
            <person name="Zhao Y."/>
            <person name="Jiang S."/>
        </authorList>
    </citation>
    <scope>NUCLEOTIDE SEQUENCE [LARGE SCALE GENOMIC DNA]</scope>
    <source>
        <strain evidence="5">S2</strain>
        <tissue evidence="5">Leaf</tissue>
    </source>
</reference>
<accession>A0A5N5FDD1</accession>
<keyword evidence="6" id="KW-1185">Reference proteome</keyword>
<dbReference type="InterPro" id="IPR001932">
    <property type="entry name" value="PPM-type_phosphatase-like_dom"/>
</dbReference>
<dbReference type="EMBL" id="SMOL01000753">
    <property type="protein sequence ID" value="KAB2599851.1"/>
    <property type="molecule type" value="Genomic_DNA"/>
</dbReference>
<dbReference type="FunFam" id="2.30.30.30:FF:000026">
    <property type="entry name" value="60S ribosomal protein L14-1"/>
    <property type="match status" value="1"/>
</dbReference>
<gene>
    <name evidence="5" type="ORF">D8674_010122</name>
</gene>
<dbReference type="CDD" id="cd23702">
    <property type="entry name" value="eL14"/>
    <property type="match status" value="1"/>
</dbReference>
<dbReference type="Gene3D" id="2.30.30.30">
    <property type="match status" value="1"/>
</dbReference>
<dbReference type="Proteomes" id="UP000327157">
    <property type="component" value="Chromosome 13"/>
</dbReference>
<dbReference type="PANTHER" id="PTHR11127">
    <property type="entry name" value="60S RIBOSOMAL PROTEIN L14"/>
    <property type="match status" value="1"/>
</dbReference>
<dbReference type="Pfam" id="PF01929">
    <property type="entry name" value="Ribosomal_L14e"/>
    <property type="match status" value="1"/>
</dbReference>
<dbReference type="InterPro" id="IPR014722">
    <property type="entry name" value="Rib_uL2_dom2"/>
</dbReference>
<sequence>MVSSLSSSMAFGFSPFKRYVEIGRVALVNYGEDYGKLVVIVDVLDQNRALVDAPDMVRSQMNFKRLSLTDIKIDIKRVPKKKELLAAMEAADVKKKWENSSWGRKLIVQKRRAALNDFDRFKLMLAKIKVGVFMGVKDFHIKKKLKRFLMRSGVGGKKKEATMARKPSWMMPAVSHGYHTIKSNTSPATYGDSDSDFVVAQREQIEELELWFFGVFDARVGDGVTKYMQSHLFDKKPKESHIRGKSKETLRKAYLGARSKVREASEETNGVGSVSALVIDGEKLVLANMGDYRAVVCKDGLARQIGSRNKQSTKKIWSHRFLRGNAANTKSSKSSDLVVGVEGVDPDTEFVILASTGIWEVMKNQEAVNLIRHIENPHKASQCLAEEASNRMSRGCVSCLVIRFD</sequence>
<comment type="similarity">
    <text evidence="1">Belongs to the eukaryotic ribosomal protein eL14 family.</text>
</comment>
<dbReference type="SUPFAM" id="SSF81606">
    <property type="entry name" value="PP2C-like"/>
    <property type="match status" value="1"/>
</dbReference>
<name>A0A5N5FDD1_9ROSA</name>
<dbReference type="GO" id="GO:0003735">
    <property type="term" value="F:structural constituent of ribosome"/>
    <property type="evidence" value="ECO:0007669"/>
    <property type="project" value="InterPro"/>
</dbReference>
<dbReference type="Gene3D" id="3.60.40.10">
    <property type="entry name" value="PPM-type phosphatase domain"/>
    <property type="match status" value="1"/>
</dbReference>
<dbReference type="InterPro" id="IPR002784">
    <property type="entry name" value="Ribosomal_eL14_dom"/>
</dbReference>
<dbReference type="GO" id="GO:0003729">
    <property type="term" value="F:mRNA binding"/>
    <property type="evidence" value="ECO:0007669"/>
    <property type="project" value="UniProtKB-ARBA"/>
</dbReference>
<dbReference type="OrthoDB" id="10264738at2759"/>
<dbReference type="InterPro" id="IPR008991">
    <property type="entry name" value="Translation_prot_SH3-like_sf"/>
</dbReference>
<keyword evidence="3" id="KW-0687">Ribonucleoprotein</keyword>
<dbReference type="PROSITE" id="PS51746">
    <property type="entry name" value="PPM_2"/>
    <property type="match status" value="1"/>
</dbReference>
<dbReference type="AlphaFoldDB" id="A0A5N5FDD1"/>
<dbReference type="GO" id="GO:0042273">
    <property type="term" value="P:ribosomal large subunit biogenesis"/>
    <property type="evidence" value="ECO:0007669"/>
    <property type="project" value="TreeGrafter"/>
</dbReference>
<evidence type="ECO:0000256" key="1">
    <source>
        <dbReference type="ARBA" id="ARBA00006592"/>
    </source>
</evidence>
<dbReference type="CDD" id="cd00143">
    <property type="entry name" value="PP2Cc"/>
    <property type="match status" value="1"/>
</dbReference>
<feature type="domain" description="PPM-type phosphatase" evidence="4">
    <location>
        <begin position="175"/>
        <end position="404"/>
    </location>
</feature>
<evidence type="ECO:0000256" key="2">
    <source>
        <dbReference type="ARBA" id="ARBA00022980"/>
    </source>
</evidence>
<evidence type="ECO:0000256" key="3">
    <source>
        <dbReference type="ARBA" id="ARBA00023274"/>
    </source>
</evidence>
<evidence type="ECO:0000313" key="6">
    <source>
        <dbReference type="Proteomes" id="UP000327157"/>
    </source>
</evidence>
<dbReference type="GO" id="GO:0022625">
    <property type="term" value="C:cytosolic large ribosomal subunit"/>
    <property type="evidence" value="ECO:0007669"/>
    <property type="project" value="TreeGrafter"/>
</dbReference>
<dbReference type="Pfam" id="PF00481">
    <property type="entry name" value="PP2C"/>
    <property type="match status" value="2"/>
</dbReference>
<organism evidence="5 6">
    <name type="scientific">Pyrus ussuriensis x Pyrus communis</name>
    <dbReference type="NCBI Taxonomy" id="2448454"/>
    <lineage>
        <taxon>Eukaryota</taxon>
        <taxon>Viridiplantae</taxon>
        <taxon>Streptophyta</taxon>
        <taxon>Embryophyta</taxon>
        <taxon>Tracheophyta</taxon>
        <taxon>Spermatophyta</taxon>
        <taxon>Magnoliopsida</taxon>
        <taxon>eudicotyledons</taxon>
        <taxon>Gunneridae</taxon>
        <taxon>Pentapetalae</taxon>
        <taxon>rosids</taxon>
        <taxon>fabids</taxon>
        <taxon>Rosales</taxon>
        <taxon>Rosaceae</taxon>
        <taxon>Amygdaloideae</taxon>
        <taxon>Maleae</taxon>
        <taxon>Pyrus</taxon>
    </lineage>
</organism>
<dbReference type="Gene3D" id="6.10.250.2270">
    <property type="match status" value="1"/>
</dbReference>
<dbReference type="GO" id="GO:0006412">
    <property type="term" value="P:translation"/>
    <property type="evidence" value="ECO:0007669"/>
    <property type="project" value="InterPro"/>
</dbReference>
<comment type="caution">
    <text evidence="5">The sequence shown here is derived from an EMBL/GenBank/DDBJ whole genome shotgun (WGS) entry which is preliminary data.</text>
</comment>
<dbReference type="InterPro" id="IPR036457">
    <property type="entry name" value="PPM-type-like_dom_sf"/>
</dbReference>
<dbReference type="InterPro" id="IPR039660">
    <property type="entry name" value="Ribosomal_eL14"/>
</dbReference>
<reference evidence="6" key="2">
    <citation type="submission" date="2019-10" db="EMBL/GenBank/DDBJ databases">
        <title>A de novo genome assembly of a pear dwarfing rootstock.</title>
        <authorList>
            <person name="Wang F."/>
            <person name="Wang J."/>
            <person name="Li S."/>
            <person name="Zhang Y."/>
            <person name="Fang M."/>
            <person name="Ma L."/>
            <person name="Zhao Y."/>
            <person name="Jiang S."/>
        </authorList>
    </citation>
    <scope>NUCLEOTIDE SEQUENCE [LARGE SCALE GENOMIC DNA]</scope>
</reference>
<evidence type="ECO:0000259" key="4">
    <source>
        <dbReference type="PROSITE" id="PS51746"/>
    </source>
</evidence>
<proteinExistence type="inferred from homology"/>
<dbReference type="PANTHER" id="PTHR11127:SF2">
    <property type="entry name" value="LARGE RIBOSOMAL SUBUNIT PROTEIN EL14"/>
    <property type="match status" value="1"/>
</dbReference>
<protein>
    <submittedName>
        <fullName evidence="5">Protein phosphatase 2C-like protein 44</fullName>
    </submittedName>
</protein>